<dbReference type="InterPro" id="IPR007085">
    <property type="entry name" value="DNA/pantothenate-metab_flavo_C"/>
</dbReference>
<comment type="similarity">
    <text evidence="3 4">In the C-terminal section; belongs to the PPC synthetase family.</text>
</comment>
<keyword evidence="3" id="KW-0511">Multifunctional enzyme</keyword>
<dbReference type="Pfam" id="PF02441">
    <property type="entry name" value="Flavoprotein"/>
    <property type="match status" value="1"/>
</dbReference>
<keyword evidence="3" id="KW-0460">Magnesium</keyword>
<evidence type="ECO:0000313" key="7">
    <source>
        <dbReference type="EMBL" id="PWE13250.1"/>
    </source>
</evidence>
<dbReference type="AlphaFoldDB" id="A0A0M9IE21"/>
<comment type="catalytic activity">
    <reaction evidence="3 4">
        <text>(R)-4'-phosphopantothenate + L-cysteine + CTP = N-[(R)-4-phosphopantothenoyl]-L-cysteine + CMP + diphosphate + H(+)</text>
        <dbReference type="Rhea" id="RHEA:19397"/>
        <dbReference type="ChEBI" id="CHEBI:10986"/>
        <dbReference type="ChEBI" id="CHEBI:15378"/>
        <dbReference type="ChEBI" id="CHEBI:33019"/>
        <dbReference type="ChEBI" id="CHEBI:35235"/>
        <dbReference type="ChEBI" id="CHEBI:37563"/>
        <dbReference type="ChEBI" id="CHEBI:59458"/>
        <dbReference type="ChEBI" id="CHEBI:60377"/>
        <dbReference type="EC" id="6.3.2.5"/>
    </reaction>
</comment>
<dbReference type="SUPFAM" id="SSF52507">
    <property type="entry name" value="Homo-oligomeric flavin-containing Cys decarboxylases, HFCD"/>
    <property type="match status" value="1"/>
</dbReference>
<keyword evidence="3 4" id="KW-0285">Flavoprotein</keyword>
<keyword evidence="2 3" id="KW-0456">Lyase</keyword>
<dbReference type="GO" id="GO:0015941">
    <property type="term" value="P:pantothenate catabolic process"/>
    <property type="evidence" value="ECO:0007669"/>
    <property type="project" value="InterPro"/>
</dbReference>
<dbReference type="PANTHER" id="PTHR14359">
    <property type="entry name" value="HOMO-OLIGOMERIC FLAVIN CONTAINING CYS DECARBOXYLASE FAMILY"/>
    <property type="match status" value="1"/>
</dbReference>
<keyword evidence="3 4" id="KW-0436">Ligase</keyword>
<dbReference type="InterPro" id="IPR003382">
    <property type="entry name" value="Flavoprotein"/>
</dbReference>
<dbReference type="PANTHER" id="PTHR14359:SF6">
    <property type="entry name" value="PHOSPHOPANTOTHENOYLCYSTEINE DECARBOXYLASE"/>
    <property type="match status" value="1"/>
</dbReference>
<dbReference type="InterPro" id="IPR035929">
    <property type="entry name" value="CoaB-like_sf"/>
</dbReference>
<feature type="binding site" evidence="3">
    <location>
        <position position="342"/>
    </location>
    <ligand>
        <name>CTP</name>
        <dbReference type="ChEBI" id="CHEBI:37563"/>
    </ligand>
</feature>
<dbReference type="Gene3D" id="3.40.50.1950">
    <property type="entry name" value="Flavin prenyltransferase-like"/>
    <property type="match status" value="1"/>
</dbReference>
<dbReference type="InterPro" id="IPR005252">
    <property type="entry name" value="CoaBC"/>
</dbReference>
<dbReference type="GO" id="GO:0046872">
    <property type="term" value="F:metal ion binding"/>
    <property type="evidence" value="ECO:0007669"/>
    <property type="project" value="UniProtKB-KW"/>
</dbReference>
<feature type="binding site" evidence="3">
    <location>
        <begin position="306"/>
        <end position="309"/>
    </location>
    <ligand>
        <name>CTP</name>
        <dbReference type="ChEBI" id="CHEBI:37563"/>
    </ligand>
</feature>
<keyword evidence="1 3" id="KW-0210">Decarboxylase</keyword>
<name>A0A0M9IE21_ALCFA</name>
<dbReference type="Pfam" id="PF04127">
    <property type="entry name" value="DFP"/>
    <property type="match status" value="1"/>
</dbReference>
<dbReference type="GO" id="GO:0004633">
    <property type="term" value="F:phosphopantothenoylcysteine decarboxylase activity"/>
    <property type="evidence" value="ECO:0007669"/>
    <property type="project" value="UniProtKB-UniRule"/>
</dbReference>
<feature type="binding site" evidence="3">
    <location>
        <position position="278"/>
    </location>
    <ligand>
        <name>CTP</name>
        <dbReference type="ChEBI" id="CHEBI:37563"/>
    </ligand>
</feature>
<keyword evidence="3" id="KW-0479">Metal-binding</keyword>
<comment type="cofactor">
    <cofactor evidence="3">
        <name>FMN</name>
        <dbReference type="ChEBI" id="CHEBI:58210"/>
    </cofactor>
    <text evidence="3">Binds 1 FMN per subunit.</text>
</comment>
<gene>
    <name evidence="3 7" type="primary">coaBC</name>
    <name evidence="7" type="ORF">DF183_15635</name>
    <name evidence="8" type="ORF">M2J83_08285</name>
</gene>
<proteinExistence type="inferred from homology"/>
<comment type="pathway">
    <text evidence="3 4">Cofactor biosynthesis; coenzyme A biosynthesis; CoA from (R)-pantothenate: step 3/5.</text>
</comment>
<dbReference type="InterPro" id="IPR036551">
    <property type="entry name" value="Flavin_trans-like"/>
</dbReference>
<dbReference type="EC" id="6.3.2.5" evidence="3"/>
<feature type="region of interest" description="Phosphopantothenoylcysteine decarboxylase" evidence="3">
    <location>
        <begin position="1"/>
        <end position="189"/>
    </location>
</feature>
<dbReference type="EMBL" id="QEXO01000004">
    <property type="protein sequence ID" value="PWE13250.1"/>
    <property type="molecule type" value="Genomic_DNA"/>
</dbReference>
<feature type="binding site" evidence="3">
    <location>
        <position position="288"/>
    </location>
    <ligand>
        <name>CTP</name>
        <dbReference type="ChEBI" id="CHEBI:37563"/>
    </ligand>
</feature>
<evidence type="ECO:0000313" key="10">
    <source>
        <dbReference type="Proteomes" id="UP001211866"/>
    </source>
</evidence>
<dbReference type="SUPFAM" id="SSF102645">
    <property type="entry name" value="CoaB-like"/>
    <property type="match status" value="1"/>
</dbReference>
<dbReference type="Gene3D" id="3.40.50.10300">
    <property type="entry name" value="CoaB-like"/>
    <property type="match status" value="1"/>
</dbReference>
<reference evidence="8 10" key="3">
    <citation type="submission" date="2022-05" db="EMBL/GenBank/DDBJ databases">
        <title>Complete sequence of strain NY11312.</title>
        <authorList>
            <person name="Zhou D."/>
        </authorList>
    </citation>
    <scope>NUCLEOTIDE SEQUENCE [LARGE SCALE GENOMIC DNA]</scope>
    <source>
        <strain evidence="8 10">NY11312</strain>
    </source>
</reference>
<dbReference type="GO" id="GO:0010181">
    <property type="term" value="F:FMN binding"/>
    <property type="evidence" value="ECO:0007669"/>
    <property type="project" value="UniProtKB-UniRule"/>
</dbReference>
<dbReference type="OrthoDB" id="9802554at2"/>
<evidence type="ECO:0000256" key="2">
    <source>
        <dbReference type="ARBA" id="ARBA00023239"/>
    </source>
</evidence>
<comment type="pathway">
    <text evidence="3 4">Cofactor biosynthesis; coenzyme A biosynthesis; CoA from (R)-pantothenate: step 2/5.</text>
</comment>
<dbReference type="STRING" id="511.UZ73_16720"/>
<comment type="function">
    <text evidence="4">Catalyzes two steps in the biosynthesis of coenzyme A. In the first step cysteine is conjugated to 4'-phosphopantothenate to form 4-phosphopantothenoylcysteine, in the latter compound is decarboxylated to form 4'-phosphopantotheine.</text>
</comment>
<feature type="region of interest" description="Phosphopantothenate--cysteine ligase" evidence="3">
    <location>
        <begin position="190"/>
        <end position="394"/>
    </location>
</feature>
<sequence>MLSNKKLVFGITGGIAAYKTAELLRRSQDLGARIDVVMTESATRFISPVTFQALSGRTVYTDLWDARVPNNMAHIQLSRDADAILIAPASTNFMAKLANGLADDLLSTLCVARGHCPLLIAPAMNREMWLHPATQRNVEQLRRDGVHILGPGSGDQACGETGDGRMLEPAQLLAELTAFFQPKLLAGKRVLITAGPTSEPIDPIRVISNRSSGKMGYAIARAAQEAGAQVTLVSGPVALEAPYQVRRINVETARQMHATVMSQVDDADIFISVAAVADWYVSNASDIKIKKTSEQATPDLQFSPNPDILAEVAALKNGPFCVGFAAETDNLIEHAQAKRQRKNVPLLVANLAQRAMNADDTELVLFDEQGHMHWPAQDKLLAARQLVQDIAQRL</sequence>
<dbReference type="Proteomes" id="UP000245216">
    <property type="component" value="Unassembled WGS sequence"/>
</dbReference>
<comment type="caution">
    <text evidence="3">Lacks conserved residue(s) required for the propagation of feature annotation.</text>
</comment>
<accession>A0A0S2JUW6</accession>
<dbReference type="EMBL" id="CP096916">
    <property type="protein sequence ID" value="WBM39799.1"/>
    <property type="molecule type" value="Genomic_DNA"/>
</dbReference>
<protein>
    <recommendedName>
        <fullName evidence="3">Coenzyme A biosynthesis bifunctional protein CoaBC</fullName>
    </recommendedName>
    <alternativeName>
        <fullName evidence="3">DNA/pantothenate metabolism flavoprotein</fullName>
    </alternativeName>
    <alternativeName>
        <fullName evidence="3">Phosphopantothenoylcysteine synthetase/decarboxylase</fullName>
        <shortName evidence="3">PPCS-PPCDC</shortName>
    </alternativeName>
    <domain>
        <recommendedName>
            <fullName evidence="3">Phosphopantothenoylcysteine decarboxylase</fullName>
            <shortName evidence="3">PPC decarboxylase</shortName>
            <shortName evidence="3">PPC-DC</shortName>
            <ecNumber evidence="3">4.1.1.36</ecNumber>
        </recommendedName>
        <alternativeName>
            <fullName evidence="3">CoaC</fullName>
        </alternativeName>
    </domain>
    <domain>
        <recommendedName>
            <fullName evidence="3">Phosphopantothenate--cysteine ligase</fullName>
            <ecNumber evidence="3">6.3.2.5</ecNumber>
        </recommendedName>
        <alternativeName>
            <fullName evidence="3">CoaB</fullName>
        </alternativeName>
        <alternativeName>
            <fullName evidence="3">Phosphopantothenoylcysteine synthetase</fullName>
            <shortName evidence="3">PPC synthetase</shortName>
            <shortName evidence="3">PPC-S</shortName>
        </alternativeName>
    </domain>
</protein>
<feature type="binding site" evidence="3">
    <location>
        <position position="324"/>
    </location>
    <ligand>
        <name>CTP</name>
        <dbReference type="ChEBI" id="CHEBI:37563"/>
    </ligand>
</feature>
<evidence type="ECO:0000256" key="3">
    <source>
        <dbReference type="HAMAP-Rule" id="MF_02225"/>
    </source>
</evidence>
<dbReference type="KEGG" id="afa:UZ73_16720"/>
<dbReference type="GO" id="GO:0004632">
    <property type="term" value="F:phosphopantothenate--cysteine ligase activity"/>
    <property type="evidence" value="ECO:0007669"/>
    <property type="project" value="UniProtKB-UniRule"/>
</dbReference>
<comment type="catalytic activity">
    <reaction evidence="3 4">
        <text>N-[(R)-4-phosphopantothenoyl]-L-cysteine + H(+) = (R)-4'-phosphopantetheine + CO2</text>
        <dbReference type="Rhea" id="RHEA:16793"/>
        <dbReference type="ChEBI" id="CHEBI:15378"/>
        <dbReference type="ChEBI" id="CHEBI:16526"/>
        <dbReference type="ChEBI" id="CHEBI:59458"/>
        <dbReference type="ChEBI" id="CHEBI:61723"/>
        <dbReference type="EC" id="4.1.1.36"/>
    </reaction>
</comment>
<organism evidence="7 9">
    <name type="scientific">Alcaligenes faecalis</name>
    <dbReference type="NCBI Taxonomy" id="511"/>
    <lineage>
        <taxon>Bacteria</taxon>
        <taxon>Pseudomonadati</taxon>
        <taxon>Pseudomonadota</taxon>
        <taxon>Betaproteobacteria</taxon>
        <taxon>Burkholderiales</taxon>
        <taxon>Alcaligenaceae</taxon>
        <taxon>Alcaligenes</taxon>
    </lineage>
</organism>
<evidence type="ECO:0000259" key="5">
    <source>
        <dbReference type="Pfam" id="PF02441"/>
    </source>
</evidence>
<dbReference type="GeneID" id="29368059"/>
<comment type="function">
    <text evidence="3">Catalyzes two sequential steps in the biosynthesis of coenzyme A. In the first step cysteine is conjugated to 4'-phosphopantothenate to form 4-phosphopantothenoylcysteine. In the second step the latter compound is decarboxylated to form 4'-phosphopantotheine.</text>
</comment>
<evidence type="ECO:0000256" key="4">
    <source>
        <dbReference type="RuleBase" id="RU364078"/>
    </source>
</evidence>
<evidence type="ECO:0000313" key="9">
    <source>
        <dbReference type="Proteomes" id="UP000245216"/>
    </source>
</evidence>
<comment type="cofactor">
    <cofactor evidence="3">
        <name>Mg(2+)</name>
        <dbReference type="ChEBI" id="CHEBI:18420"/>
    </cofactor>
</comment>
<evidence type="ECO:0000259" key="6">
    <source>
        <dbReference type="Pfam" id="PF04127"/>
    </source>
</evidence>
<dbReference type="Proteomes" id="UP001211866">
    <property type="component" value="Chromosome"/>
</dbReference>
<accession>A0A0M9IE21</accession>
<reference evidence="7 9" key="2">
    <citation type="submission" date="2018-05" db="EMBL/GenBank/DDBJ databases">
        <authorList>
            <person name="Lanie J.A."/>
            <person name="Ng W.-L."/>
            <person name="Kazmierczak K.M."/>
            <person name="Andrzejewski T.M."/>
            <person name="Davidsen T.M."/>
            <person name="Wayne K.J."/>
            <person name="Tettelin H."/>
            <person name="Glass J.I."/>
            <person name="Rusch D."/>
            <person name="Podicherti R."/>
            <person name="Tsui H.-C.T."/>
            <person name="Winkler M.E."/>
        </authorList>
    </citation>
    <scope>NUCLEOTIDE SEQUENCE [LARGE SCALE GENOMIC DNA]</scope>
    <source>
        <strain evidence="7 9">YBY</strain>
    </source>
</reference>
<feature type="domain" description="DNA/pantothenate metabolism flavoprotein C-terminal" evidence="6">
    <location>
        <begin position="185"/>
        <end position="392"/>
    </location>
</feature>
<evidence type="ECO:0000256" key="1">
    <source>
        <dbReference type="ARBA" id="ARBA00022793"/>
    </source>
</evidence>
<comment type="similarity">
    <text evidence="3 4">In the N-terminal section; belongs to the HFCD (homo-oligomeric flavin containing Cys decarboxylase) superfamily.</text>
</comment>
<dbReference type="HAMAP" id="MF_02225">
    <property type="entry name" value="CoaBC"/>
    <property type="match status" value="1"/>
</dbReference>
<dbReference type="EC" id="4.1.1.36" evidence="3"/>
<dbReference type="UniPathway" id="UPA00241">
    <property type="reaction ID" value="UER00353"/>
</dbReference>
<reference evidence="7 9" key="1">
    <citation type="submission" date="2018-05" db="EMBL/GenBank/DDBJ databases">
        <title>Genome Sequence of an Efficient Indole-Degrading Bacterium, Alcaligenes sp.YBY.</title>
        <authorList>
            <person name="Yang B."/>
        </authorList>
    </citation>
    <scope>NUCLEOTIDE SEQUENCE [LARGE SCALE GENOMIC DNA]</scope>
    <source>
        <strain evidence="7 9">YBY</strain>
    </source>
</reference>
<dbReference type="NCBIfam" id="TIGR00521">
    <property type="entry name" value="coaBC_dfp"/>
    <property type="match status" value="1"/>
</dbReference>
<feature type="domain" description="Flavoprotein" evidence="5">
    <location>
        <begin position="5"/>
        <end position="175"/>
    </location>
</feature>
<evidence type="ECO:0000313" key="8">
    <source>
        <dbReference type="EMBL" id="WBM39799.1"/>
    </source>
</evidence>
<dbReference type="GO" id="GO:0015937">
    <property type="term" value="P:coenzyme A biosynthetic process"/>
    <property type="evidence" value="ECO:0007669"/>
    <property type="project" value="UniProtKB-UniRule"/>
</dbReference>
<feature type="binding site" evidence="3">
    <location>
        <position position="338"/>
    </location>
    <ligand>
        <name>CTP</name>
        <dbReference type="ChEBI" id="CHEBI:37563"/>
    </ligand>
</feature>
<dbReference type="GO" id="GO:0071513">
    <property type="term" value="C:phosphopantothenoylcysteine decarboxylase complex"/>
    <property type="evidence" value="ECO:0007669"/>
    <property type="project" value="TreeGrafter"/>
</dbReference>
<dbReference type="RefSeq" id="WP_026482881.1">
    <property type="nucleotide sequence ID" value="NZ_CAXOJJ010000002.1"/>
</dbReference>
<keyword evidence="10" id="KW-1185">Reference proteome</keyword>
<keyword evidence="3 4" id="KW-0288">FMN</keyword>
<feature type="active site" description="Proton donor" evidence="3">
    <location>
        <position position="158"/>
    </location>
</feature>